<evidence type="ECO:0000256" key="1">
    <source>
        <dbReference type="SAM" id="SignalP"/>
    </source>
</evidence>
<dbReference type="AlphaFoldDB" id="A0A1Y1S597"/>
<evidence type="ECO:0000313" key="2">
    <source>
        <dbReference type="EMBL" id="ORD93582.1"/>
    </source>
</evidence>
<dbReference type="VEuPathDB" id="MicrosporidiaDB:ECANGB1_2716"/>
<feature type="chain" id="PRO_5012824404" evidence="1">
    <location>
        <begin position="20"/>
        <end position="53"/>
    </location>
</feature>
<sequence length="53" mass="5755">MFVIVSFSYFLSIAAVASSKTKMGASFSTARTSEIFCFCPPDNLWPLGPTSEL</sequence>
<keyword evidence="1" id="KW-0732">Signal</keyword>
<evidence type="ECO:0000313" key="3">
    <source>
        <dbReference type="Proteomes" id="UP000192639"/>
    </source>
</evidence>
<gene>
    <name evidence="2" type="ORF">ECANGB1_2716</name>
</gene>
<feature type="signal peptide" evidence="1">
    <location>
        <begin position="1"/>
        <end position="19"/>
    </location>
</feature>
<name>A0A1Y1S597_9MICR</name>
<comment type="caution">
    <text evidence="2">The sequence shown here is derived from an EMBL/GenBank/DDBJ whole genome shotgun (WGS) entry which is preliminary data.</text>
</comment>
<organism evidence="2 3">
    <name type="scientific">Enterospora canceri</name>
    <dbReference type="NCBI Taxonomy" id="1081671"/>
    <lineage>
        <taxon>Eukaryota</taxon>
        <taxon>Fungi</taxon>
        <taxon>Fungi incertae sedis</taxon>
        <taxon>Microsporidia</taxon>
        <taxon>Enterocytozoonidae</taxon>
        <taxon>Enterospora</taxon>
    </lineage>
</organism>
<protein>
    <submittedName>
        <fullName evidence="2">Uncharacterized protein</fullName>
    </submittedName>
</protein>
<dbReference type="EMBL" id="LWDP01000066">
    <property type="protein sequence ID" value="ORD93582.1"/>
    <property type="molecule type" value="Genomic_DNA"/>
</dbReference>
<accession>A0A1Y1S597</accession>
<keyword evidence="3" id="KW-1185">Reference proteome</keyword>
<dbReference type="Proteomes" id="UP000192639">
    <property type="component" value="Unassembled WGS sequence"/>
</dbReference>
<proteinExistence type="predicted"/>
<reference evidence="2 3" key="1">
    <citation type="journal article" date="2017" name="Environ. Microbiol.">
        <title>Decay of the glycolytic pathway and adaptation to intranuclear parasitism within Enterocytozoonidae microsporidia.</title>
        <authorList>
            <person name="Wiredu Boakye D."/>
            <person name="Jaroenlak P."/>
            <person name="Prachumwat A."/>
            <person name="Williams T.A."/>
            <person name="Bateman K.S."/>
            <person name="Itsathitphaisarn O."/>
            <person name="Sritunyalucksana K."/>
            <person name="Paszkiewicz K.H."/>
            <person name="Moore K.A."/>
            <person name="Stentiford G.D."/>
            <person name="Williams B.A."/>
        </authorList>
    </citation>
    <scope>NUCLEOTIDE SEQUENCE [LARGE SCALE GENOMIC DNA]</scope>
    <source>
        <strain evidence="2 3">GB1</strain>
    </source>
</reference>